<dbReference type="InterPro" id="IPR036390">
    <property type="entry name" value="WH_DNA-bd_sf"/>
</dbReference>
<sequence length="82" mass="9203">MTNPNLIAVLAAVDRLIREHGYSPSVREIGELAGYTSSSMIYDRITALYEADCITYMPMQTRTIRVTSKGKRVLKEAEIHAN</sequence>
<dbReference type="Proteomes" id="UP001596191">
    <property type="component" value="Unassembled WGS sequence"/>
</dbReference>
<dbReference type="RefSeq" id="WP_125545413.1">
    <property type="nucleotide sequence ID" value="NZ_JBHSSJ010000012.1"/>
</dbReference>
<reference evidence="3" key="1">
    <citation type="journal article" date="2019" name="Int. J. Syst. Evol. Microbiol.">
        <title>The Global Catalogue of Microorganisms (GCM) 10K type strain sequencing project: providing services to taxonomists for standard genome sequencing and annotation.</title>
        <authorList>
            <consortium name="The Broad Institute Genomics Platform"/>
            <consortium name="The Broad Institute Genome Sequencing Center for Infectious Disease"/>
            <person name="Wu L."/>
            <person name="Ma J."/>
        </authorList>
    </citation>
    <scope>NUCLEOTIDE SEQUENCE [LARGE SCALE GENOMIC DNA]</scope>
    <source>
        <strain evidence="3">CCM 8907</strain>
    </source>
</reference>
<dbReference type="InterPro" id="IPR036388">
    <property type="entry name" value="WH-like_DNA-bd_sf"/>
</dbReference>
<dbReference type="SUPFAM" id="SSF46785">
    <property type="entry name" value="Winged helix' DNA-binding domain"/>
    <property type="match status" value="1"/>
</dbReference>
<dbReference type="EMBL" id="JBHSSJ010000012">
    <property type="protein sequence ID" value="MFC6275631.1"/>
    <property type="molecule type" value="Genomic_DNA"/>
</dbReference>
<gene>
    <name evidence="2" type="ORF">ACFQET_08920</name>
</gene>
<organism evidence="2 3">
    <name type="scientific">Levilactobacillus tangyuanensis</name>
    <dbReference type="NCBI Taxonomy" id="2486021"/>
    <lineage>
        <taxon>Bacteria</taxon>
        <taxon>Bacillati</taxon>
        <taxon>Bacillota</taxon>
        <taxon>Bacilli</taxon>
        <taxon>Lactobacillales</taxon>
        <taxon>Lactobacillaceae</taxon>
        <taxon>Levilactobacillus</taxon>
    </lineage>
</organism>
<evidence type="ECO:0000259" key="1">
    <source>
        <dbReference type="Pfam" id="PF01726"/>
    </source>
</evidence>
<dbReference type="InterPro" id="IPR006199">
    <property type="entry name" value="LexA_DNA-bd_dom"/>
</dbReference>
<feature type="domain" description="LexA repressor DNA-binding" evidence="1">
    <location>
        <begin position="9"/>
        <end position="63"/>
    </location>
</feature>
<comment type="caution">
    <text evidence="2">The sequence shown here is derived from an EMBL/GenBank/DDBJ whole genome shotgun (WGS) entry which is preliminary data.</text>
</comment>
<dbReference type="Pfam" id="PF01726">
    <property type="entry name" value="LexA_DNA_bind"/>
    <property type="match status" value="1"/>
</dbReference>
<proteinExistence type="predicted"/>
<keyword evidence="3" id="KW-1185">Reference proteome</keyword>
<evidence type="ECO:0000313" key="2">
    <source>
        <dbReference type="EMBL" id="MFC6275631.1"/>
    </source>
</evidence>
<accession>A0ABW1TP56</accession>
<protein>
    <submittedName>
        <fullName evidence="2">LexA family protein</fullName>
    </submittedName>
</protein>
<evidence type="ECO:0000313" key="3">
    <source>
        <dbReference type="Proteomes" id="UP001596191"/>
    </source>
</evidence>
<dbReference type="Gene3D" id="1.10.10.10">
    <property type="entry name" value="Winged helix-like DNA-binding domain superfamily/Winged helix DNA-binding domain"/>
    <property type="match status" value="1"/>
</dbReference>
<name>A0ABW1TP56_9LACO</name>